<feature type="chain" id="PRO_5042192256" evidence="9">
    <location>
        <begin position="22"/>
        <end position="711"/>
    </location>
</feature>
<keyword evidence="6" id="KW-0675">Receptor</keyword>
<gene>
    <name evidence="10" type="ORF">L9F63_003995</name>
</gene>
<dbReference type="Proteomes" id="UP001233999">
    <property type="component" value="Unassembled WGS sequence"/>
</dbReference>
<evidence type="ECO:0000256" key="8">
    <source>
        <dbReference type="SAM" id="Phobius"/>
    </source>
</evidence>
<feature type="transmembrane region" description="Helical" evidence="8">
    <location>
        <begin position="345"/>
        <end position="367"/>
    </location>
</feature>
<evidence type="ECO:0000256" key="1">
    <source>
        <dbReference type="ARBA" id="ARBA00004651"/>
    </source>
</evidence>
<sequence>MAIVFIQNLVIFLILSCAVNGKHFEDFVHLAQSLIKLILLKYFTQDLPVLFLLSNSTEEESPRSLNVVELPHTIRWVEDITLQIASENYLRSILMKNHEDEEYYTRYPYKGHILFTNALSENFQDTFFENVQTLRNKPYWNPRSNFVVFACGKLEEPPEKFADTVLSSLKNTDNIINAVLFLFTGDSDETNSTLTESVINITSTETITKIYAYTLLPYINGACNVENTVIIGKWSVYNANGNSFEHVDFFPSKLPKRFMGCVLNIGGFGPEPYVIKQSYTTDDGENTFVLQGLGLELINLFSEVMNMTPRYHEPFAKIEPQTAVELLGSLMSGETDIVGGCFPRIYPITTFVDVSFPMLFDTLKYVVPCPKSKIKTEKIIYLFSLSTWTSIGLVFTLVSVLFWMLSNYSSQKSDVSGFKLLAQCFSAAWAVLLGISVPQMPLSPGTRNLFIIYVWYCFAISTVFQAYFTTYLVEPGYEARLETLDDVKRAGLNFRTYDIMDTVNEFIDISEVNGFEPIFCTDIGECVSNVMFKRQSFSAVVTYFPSYIASLSGVHDQSKVVCFLDDLLVSIPMGAGLSMGNVLLHNLNDHIMHCIEAGILVGYWSKIKHEVNLKSNKTEEDSEYVVFSLTHLFPGFMLLFVGNILSVIIFVCELIHYTTKESPLNMSNDLIDVSTYKSNSRGSRFKINENLLCKLPFRHRLRVRKLRRIQF</sequence>
<feature type="transmembrane region" description="Helical" evidence="8">
    <location>
        <begin position="632"/>
        <end position="657"/>
    </location>
</feature>
<keyword evidence="5 8" id="KW-0472">Membrane</keyword>
<dbReference type="SUPFAM" id="SSF53850">
    <property type="entry name" value="Periplasmic binding protein-like II"/>
    <property type="match status" value="1"/>
</dbReference>
<keyword evidence="4 8" id="KW-1133">Transmembrane helix</keyword>
<reference evidence="10" key="1">
    <citation type="journal article" date="2023" name="IScience">
        <title>Live-bearing cockroach genome reveals convergent evolutionary mechanisms linked to viviparity in insects and beyond.</title>
        <authorList>
            <person name="Fouks B."/>
            <person name="Harrison M.C."/>
            <person name="Mikhailova A.A."/>
            <person name="Marchal E."/>
            <person name="English S."/>
            <person name="Carruthers M."/>
            <person name="Jennings E.C."/>
            <person name="Chiamaka E.L."/>
            <person name="Frigard R.A."/>
            <person name="Pippel M."/>
            <person name="Attardo G.M."/>
            <person name="Benoit J.B."/>
            <person name="Bornberg-Bauer E."/>
            <person name="Tobe S.S."/>
        </authorList>
    </citation>
    <scope>NUCLEOTIDE SEQUENCE</scope>
    <source>
        <strain evidence="10">Stay&amp;Tobe</strain>
    </source>
</reference>
<comment type="caution">
    <text evidence="10">The sequence shown here is derived from an EMBL/GenBank/DDBJ whole genome shotgun (WGS) entry which is preliminary data.</text>
</comment>
<keyword evidence="7" id="KW-0325">Glycoprotein</keyword>
<protein>
    <submittedName>
        <fullName evidence="10">Uncharacterized protein</fullName>
    </submittedName>
</protein>
<dbReference type="PANTHER" id="PTHR42643:SF30">
    <property type="entry name" value="IONOTROPIC RECEPTOR 40A-RELATED"/>
    <property type="match status" value="1"/>
</dbReference>
<accession>A0AAD8E7Q0</accession>
<evidence type="ECO:0000256" key="2">
    <source>
        <dbReference type="ARBA" id="ARBA00022475"/>
    </source>
</evidence>
<dbReference type="GO" id="GO:0005886">
    <property type="term" value="C:plasma membrane"/>
    <property type="evidence" value="ECO:0007669"/>
    <property type="project" value="UniProtKB-SubCell"/>
</dbReference>
<feature type="signal peptide" evidence="9">
    <location>
        <begin position="1"/>
        <end position="21"/>
    </location>
</feature>
<dbReference type="EMBL" id="JASPKZ010008345">
    <property type="protein sequence ID" value="KAJ9580360.1"/>
    <property type="molecule type" value="Genomic_DNA"/>
</dbReference>
<dbReference type="InterPro" id="IPR052192">
    <property type="entry name" value="Insect_Ionotropic_Sensory_Rcpt"/>
</dbReference>
<feature type="transmembrane region" description="Helical" evidence="8">
    <location>
        <begin position="379"/>
        <end position="405"/>
    </location>
</feature>
<dbReference type="PANTHER" id="PTHR42643">
    <property type="entry name" value="IONOTROPIC RECEPTOR 20A-RELATED"/>
    <property type="match status" value="1"/>
</dbReference>
<keyword evidence="9" id="KW-0732">Signal</keyword>
<keyword evidence="2" id="KW-1003">Cell membrane</keyword>
<evidence type="ECO:0000256" key="7">
    <source>
        <dbReference type="ARBA" id="ARBA00023180"/>
    </source>
</evidence>
<evidence type="ECO:0000256" key="5">
    <source>
        <dbReference type="ARBA" id="ARBA00023136"/>
    </source>
</evidence>
<evidence type="ECO:0000256" key="4">
    <source>
        <dbReference type="ARBA" id="ARBA00022989"/>
    </source>
</evidence>
<evidence type="ECO:0000313" key="10">
    <source>
        <dbReference type="EMBL" id="KAJ9580360.1"/>
    </source>
</evidence>
<evidence type="ECO:0000256" key="9">
    <source>
        <dbReference type="SAM" id="SignalP"/>
    </source>
</evidence>
<comment type="subcellular location">
    <subcellularLocation>
        <location evidence="1">Cell membrane</location>
        <topology evidence="1">Multi-pass membrane protein</topology>
    </subcellularLocation>
</comment>
<feature type="transmembrane region" description="Helical" evidence="8">
    <location>
        <begin position="449"/>
        <end position="468"/>
    </location>
</feature>
<name>A0AAD8E7Q0_DIPPU</name>
<keyword evidence="3 8" id="KW-0812">Transmembrane</keyword>
<dbReference type="AlphaFoldDB" id="A0AAD8E7Q0"/>
<keyword evidence="11" id="KW-1185">Reference proteome</keyword>
<evidence type="ECO:0000256" key="6">
    <source>
        <dbReference type="ARBA" id="ARBA00023170"/>
    </source>
</evidence>
<feature type="transmembrane region" description="Helical" evidence="8">
    <location>
        <begin position="417"/>
        <end position="437"/>
    </location>
</feature>
<reference evidence="10" key="2">
    <citation type="submission" date="2023-05" db="EMBL/GenBank/DDBJ databases">
        <authorList>
            <person name="Fouks B."/>
        </authorList>
    </citation>
    <scope>NUCLEOTIDE SEQUENCE</scope>
    <source>
        <strain evidence="10">Stay&amp;Tobe</strain>
        <tissue evidence="10">Testes</tissue>
    </source>
</reference>
<proteinExistence type="predicted"/>
<dbReference type="Gene3D" id="1.10.287.70">
    <property type="match status" value="1"/>
</dbReference>
<evidence type="ECO:0000313" key="11">
    <source>
        <dbReference type="Proteomes" id="UP001233999"/>
    </source>
</evidence>
<organism evidence="10 11">
    <name type="scientific">Diploptera punctata</name>
    <name type="common">Pacific beetle cockroach</name>
    <dbReference type="NCBI Taxonomy" id="6984"/>
    <lineage>
        <taxon>Eukaryota</taxon>
        <taxon>Metazoa</taxon>
        <taxon>Ecdysozoa</taxon>
        <taxon>Arthropoda</taxon>
        <taxon>Hexapoda</taxon>
        <taxon>Insecta</taxon>
        <taxon>Pterygota</taxon>
        <taxon>Neoptera</taxon>
        <taxon>Polyneoptera</taxon>
        <taxon>Dictyoptera</taxon>
        <taxon>Blattodea</taxon>
        <taxon>Blaberoidea</taxon>
        <taxon>Blaberidae</taxon>
        <taxon>Diplopterinae</taxon>
        <taxon>Diploptera</taxon>
    </lineage>
</organism>
<evidence type="ECO:0000256" key="3">
    <source>
        <dbReference type="ARBA" id="ARBA00022692"/>
    </source>
</evidence>